<accession>A0ABV3E7S7</accession>
<sequence length="77" mass="8621">MRSLLWHGHGPRTTSFAPGPHTHVVRVTPDRDDEPGRRGRTTCTDLPPAFADAAAPARYGLSRFPDDGERLWKEVTR</sequence>
<comment type="caution">
    <text evidence="2">The sequence shown here is derived from an EMBL/GenBank/DDBJ whole genome shotgun (WGS) entry which is preliminary data.</text>
</comment>
<proteinExistence type="predicted"/>
<feature type="compositionally biased region" description="Basic and acidic residues" evidence="1">
    <location>
        <begin position="28"/>
        <end position="37"/>
    </location>
</feature>
<dbReference type="Proteomes" id="UP001551582">
    <property type="component" value="Unassembled WGS sequence"/>
</dbReference>
<evidence type="ECO:0000313" key="3">
    <source>
        <dbReference type="Proteomes" id="UP001551582"/>
    </source>
</evidence>
<organism evidence="2 3">
    <name type="scientific">Streptomyces griseoloalbus</name>
    <dbReference type="NCBI Taxonomy" id="67303"/>
    <lineage>
        <taxon>Bacteria</taxon>
        <taxon>Bacillati</taxon>
        <taxon>Actinomycetota</taxon>
        <taxon>Actinomycetes</taxon>
        <taxon>Kitasatosporales</taxon>
        <taxon>Streptomycetaceae</taxon>
        <taxon>Streptomyces</taxon>
    </lineage>
</organism>
<gene>
    <name evidence="2" type="ORF">AB0D65_19865</name>
</gene>
<dbReference type="RefSeq" id="WP_359982536.1">
    <property type="nucleotide sequence ID" value="NZ_JBEZLS010000013.1"/>
</dbReference>
<evidence type="ECO:0000256" key="1">
    <source>
        <dbReference type="SAM" id="MobiDB-lite"/>
    </source>
</evidence>
<keyword evidence="3" id="KW-1185">Reference proteome</keyword>
<evidence type="ECO:0000313" key="2">
    <source>
        <dbReference type="EMBL" id="MEU9353193.1"/>
    </source>
</evidence>
<reference evidence="2 3" key="1">
    <citation type="submission" date="2024-06" db="EMBL/GenBank/DDBJ databases">
        <title>The Natural Products Discovery Center: Release of the First 8490 Sequenced Strains for Exploring Actinobacteria Biosynthetic Diversity.</title>
        <authorList>
            <person name="Kalkreuter E."/>
            <person name="Kautsar S.A."/>
            <person name="Yang D."/>
            <person name="Bader C.D."/>
            <person name="Teijaro C.N."/>
            <person name="Fluegel L."/>
            <person name="Davis C.M."/>
            <person name="Simpson J.R."/>
            <person name="Lauterbach L."/>
            <person name="Steele A.D."/>
            <person name="Gui C."/>
            <person name="Meng S."/>
            <person name="Li G."/>
            <person name="Viehrig K."/>
            <person name="Ye F."/>
            <person name="Su P."/>
            <person name="Kiefer A.F."/>
            <person name="Nichols A."/>
            <person name="Cepeda A.J."/>
            <person name="Yan W."/>
            <person name="Fan B."/>
            <person name="Jiang Y."/>
            <person name="Adhikari A."/>
            <person name="Zheng C.-J."/>
            <person name="Schuster L."/>
            <person name="Cowan T.M."/>
            <person name="Smanski M.J."/>
            <person name="Chevrette M.G."/>
            <person name="De Carvalho L.P.S."/>
            <person name="Shen B."/>
        </authorList>
    </citation>
    <scope>NUCLEOTIDE SEQUENCE [LARGE SCALE GENOMIC DNA]</scope>
    <source>
        <strain evidence="2 3">NPDC048274</strain>
    </source>
</reference>
<dbReference type="EMBL" id="JBEZLS010000013">
    <property type="protein sequence ID" value="MEU9353193.1"/>
    <property type="molecule type" value="Genomic_DNA"/>
</dbReference>
<protein>
    <submittedName>
        <fullName evidence="2">Uncharacterized protein</fullName>
    </submittedName>
</protein>
<feature type="region of interest" description="Disordered" evidence="1">
    <location>
        <begin position="1"/>
        <end position="48"/>
    </location>
</feature>
<name>A0ABV3E7S7_9ACTN</name>